<keyword evidence="1" id="KW-0732">Signal</keyword>
<dbReference type="GO" id="GO:0015276">
    <property type="term" value="F:ligand-gated monoatomic ion channel activity"/>
    <property type="evidence" value="ECO:0007669"/>
    <property type="project" value="InterPro"/>
</dbReference>
<evidence type="ECO:0000256" key="3">
    <source>
        <dbReference type="ARBA" id="ARBA00023288"/>
    </source>
</evidence>
<dbReference type="InterPro" id="IPR001320">
    <property type="entry name" value="Iontro_rcpt_C"/>
</dbReference>
<keyword evidence="7" id="KW-1185">Reference proteome</keyword>
<name>A0A8J8GBJ6_9BACI</name>
<protein>
    <submittedName>
        <fullName evidence="6">Transporter substrate-binding domain-containing protein</fullName>
    </submittedName>
</protein>
<dbReference type="Gene3D" id="3.40.190.10">
    <property type="entry name" value="Periplasmic binding protein-like II"/>
    <property type="match status" value="2"/>
</dbReference>
<keyword evidence="3" id="KW-0449">Lipoprotein</keyword>
<feature type="domain" description="Solute-binding protein family 3/N-terminal" evidence="4">
    <location>
        <begin position="1"/>
        <end position="221"/>
    </location>
</feature>
<dbReference type="EMBL" id="JABTTE010000001">
    <property type="protein sequence ID" value="NSL50412.1"/>
    <property type="molecule type" value="Genomic_DNA"/>
</dbReference>
<dbReference type="SMART" id="SM00079">
    <property type="entry name" value="PBPe"/>
    <property type="match status" value="1"/>
</dbReference>
<dbReference type="PANTHER" id="PTHR35936">
    <property type="entry name" value="MEMBRANE-BOUND LYTIC MUREIN TRANSGLYCOSYLASE F"/>
    <property type="match status" value="1"/>
</dbReference>
<dbReference type="Pfam" id="PF00497">
    <property type="entry name" value="SBP_bac_3"/>
    <property type="match status" value="1"/>
</dbReference>
<evidence type="ECO:0000259" key="4">
    <source>
        <dbReference type="SMART" id="SM00062"/>
    </source>
</evidence>
<evidence type="ECO:0000256" key="1">
    <source>
        <dbReference type="ARBA" id="ARBA00022729"/>
    </source>
</evidence>
<gene>
    <name evidence="6" type="ORF">HR057_01395</name>
</gene>
<proteinExistence type="predicted"/>
<dbReference type="SUPFAM" id="SSF53850">
    <property type="entry name" value="Periplasmic binding protein-like II"/>
    <property type="match status" value="1"/>
</dbReference>
<dbReference type="AlphaFoldDB" id="A0A8J8GBJ6"/>
<keyword evidence="2" id="KW-0564">Palmitate</keyword>
<dbReference type="InterPro" id="IPR001638">
    <property type="entry name" value="Solute-binding_3/MltF_N"/>
</dbReference>
<dbReference type="Proteomes" id="UP000625804">
    <property type="component" value="Unassembled WGS sequence"/>
</dbReference>
<dbReference type="PANTHER" id="PTHR35936:SF17">
    <property type="entry name" value="ARGININE-BINDING EXTRACELLULAR PROTEIN ARTP"/>
    <property type="match status" value="1"/>
</dbReference>
<evidence type="ECO:0000256" key="2">
    <source>
        <dbReference type="ARBA" id="ARBA00023139"/>
    </source>
</evidence>
<evidence type="ECO:0000259" key="5">
    <source>
        <dbReference type="SMART" id="SM00079"/>
    </source>
</evidence>
<accession>A0A8J8GBJ6</accession>
<comment type="caution">
    <text evidence="6">The sequence shown here is derived from an EMBL/GenBank/DDBJ whole genome shotgun (WGS) entry which is preliminary data.</text>
</comment>
<dbReference type="GO" id="GO:0016020">
    <property type="term" value="C:membrane"/>
    <property type="evidence" value="ECO:0007669"/>
    <property type="project" value="InterPro"/>
</dbReference>
<sequence>MGTSADYPPFEYVDTAKGEEIIGFDVDLAKAITEKLGYDLEVKDIEFSGLIEALKSGKVDIVLAGMTPTEERKQSVDFSDIYYTANHMIVSKKDSGIQSVEDLEGKTVGVQLGSIQEEKANEIKETINIKIESRNRVPELIQEIKAGRFDAAIIEDTVAKGYLDNNADLVGFTMVNEEEAGSAVAFPKGNEELVTQFNEIIKEMKENGEMEALINKWFGGNE</sequence>
<reference evidence="6" key="1">
    <citation type="submission" date="2020-06" db="EMBL/GenBank/DDBJ databases">
        <title>A novel thermopfilic bacterium from Erzurum, Turkey.</title>
        <authorList>
            <person name="Adiguzel A."/>
            <person name="Ay H."/>
            <person name="Baltaci M.O."/>
        </authorList>
    </citation>
    <scope>NUCLEOTIDE SEQUENCE</scope>
    <source>
        <strain evidence="6">P2</strain>
    </source>
</reference>
<feature type="domain" description="Ionotropic glutamate receptor C-terminal" evidence="5">
    <location>
        <begin position="1"/>
        <end position="220"/>
    </location>
</feature>
<organism evidence="6 7">
    <name type="scientific">Calidifontibacillus erzurumensis</name>
    <dbReference type="NCBI Taxonomy" id="2741433"/>
    <lineage>
        <taxon>Bacteria</taxon>
        <taxon>Bacillati</taxon>
        <taxon>Bacillota</taxon>
        <taxon>Bacilli</taxon>
        <taxon>Bacillales</taxon>
        <taxon>Bacillaceae</taxon>
        <taxon>Calidifontibacillus/Schinkia group</taxon>
        <taxon>Calidifontibacillus</taxon>
    </lineage>
</organism>
<dbReference type="SMART" id="SM00062">
    <property type="entry name" value="PBPb"/>
    <property type="match status" value="1"/>
</dbReference>
<evidence type="ECO:0000313" key="6">
    <source>
        <dbReference type="EMBL" id="NSL50412.1"/>
    </source>
</evidence>
<evidence type="ECO:0000313" key="7">
    <source>
        <dbReference type="Proteomes" id="UP000625804"/>
    </source>
</evidence>